<keyword evidence="2" id="KW-0472">Membrane</keyword>
<evidence type="ECO:0000256" key="1">
    <source>
        <dbReference type="SAM" id="MobiDB-lite"/>
    </source>
</evidence>
<comment type="caution">
    <text evidence="3">The sequence shown here is derived from an EMBL/GenBank/DDBJ whole genome shotgun (WGS) entry which is preliminary data.</text>
</comment>
<name>A0A927PZI1_9ACTN</name>
<keyword evidence="4" id="KW-1185">Reference proteome</keyword>
<dbReference type="RefSeq" id="WP_192143564.1">
    <property type="nucleotide sequence ID" value="NZ_JACYXZ010000003.1"/>
</dbReference>
<dbReference type="Proteomes" id="UP000616839">
    <property type="component" value="Unassembled WGS sequence"/>
</dbReference>
<sequence>MLTALLSAVAGAASAAPPDRNKVYVCKYSSQGDSERLQTFNQVAVSTIEGFPSDPADAVFPYLFGDSQGRSIAIGFVDNPARTRDDCPAPRGGTEVSVPATPSPSAATCDTDGALVVPVTEHVLTRVNGVLVEQSRTFGPGTYTISYEAAEGYVLVGQQPGPVAVDAATDDCPVEPVPVDVPATPSPSAATCDTDGALVVPVTEHVLTRVNGVLVEQSRTFGPGTYTISYEAAEGYVLVGQQPGPVAVDAATDDCPVEPVPVDVPATPSPSAATCDTDGVLVVPVTEHVVTRVDGTLVEQESTYGPGTYTVSYEAAEGYVLVGQQPGPVTVDAATDDCAVEPVPVDVPATPSPSAATCDTDGVLVVPVTEHVVTRVDGTLVEQESTYGPGTYTVSYEAAEGYVLVGQQPGPVTVDAATDDCAVEPVEVAMPTTPSPSAATCDTDGALVVPVTENVLTRVDGTLVEQESTFGPGTYTVSYEAAEGFVLVGQQPGPVTVDAATDDCQVVTEEPGTVDPPAGPGTDSPEVAAPVAPAAPAAPTGGDTPEAGAVAPVVAVPTSVDAGVDSLLPVMPDASASGSLPTAPLGLAAGLLLLGLGLVLRRRADQL</sequence>
<reference evidence="3" key="1">
    <citation type="submission" date="2020-09" db="EMBL/GenBank/DDBJ databases">
        <title>Nocardioides sp. strain MJB4 16S ribosomal RNA gene Genome sequencing and assembly.</title>
        <authorList>
            <person name="Kim I."/>
        </authorList>
    </citation>
    <scope>NUCLEOTIDE SEQUENCE</scope>
    <source>
        <strain evidence="3">MJB4</strain>
    </source>
</reference>
<feature type="region of interest" description="Disordered" evidence="1">
    <location>
        <begin position="508"/>
        <end position="546"/>
    </location>
</feature>
<dbReference type="EMBL" id="JACYXZ010000003">
    <property type="protein sequence ID" value="MBD8870238.1"/>
    <property type="molecule type" value="Genomic_DNA"/>
</dbReference>
<feature type="compositionally biased region" description="Low complexity" evidence="1">
    <location>
        <begin position="525"/>
        <end position="546"/>
    </location>
</feature>
<organism evidence="3 4">
    <name type="scientific">Nocardioides donggukensis</name>
    <dbReference type="NCBI Taxonomy" id="2774019"/>
    <lineage>
        <taxon>Bacteria</taxon>
        <taxon>Bacillati</taxon>
        <taxon>Actinomycetota</taxon>
        <taxon>Actinomycetes</taxon>
        <taxon>Propionibacteriales</taxon>
        <taxon>Nocardioidaceae</taxon>
        <taxon>Nocardioides</taxon>
    </lineage>
</organism>
<keyword evidence="2" id="KW-0812">Transmembrane</keyword>
<keyword evidence="2" id="KW-1133">Transmembrane helix</keyword>
<feature type="transmembrane region" description="Helical" evidence="2">
    <location>
        <begin position="580"/>
        <end position="600"/>
    </location>
</feature>
<gene>
    <name evidence="3" type="ORF">IE331_11445</name>
</gene>
<evidence type="ECO:0000256" key="2">
    <source>
        <dbReference type="SAM" id="Phobius"/>
    </source>
</evidence>
<evidence type="ECO:0000313" key="4">
    <source>
        <dbReference type="Proteomes" id="UP000616839"/>
    </source>
</evidence>
<dbReference type="AlphaFoldDB" id="A0A927PZI1"/>
<evidence type="ECO:0000313" key="3">
    <source>
        <dbReference type="EMBL" id="MBD8870238.1"/>
    </source>
</evidence>
<protein>
    <submittedName>
        <fullName evidence="3">Uncharacterized protein</fullName>
    </submittedName>
</protein>
<accession>A0A927PZI1</accession>
<proteinExistence type="predicted"/>